<feature type="transmembrane region" description="Helical" evidence="7">
    <location>
        <begin position="20"/>
        <end position="47"/>
    </location>
</feature>
<feature type="transmembrane region" description="Helical" evidence="7">
    <location>
        <begin position="333"/>
        <end position="351"/>
    </location>
</feature>
<dbReference type="Proteomes" id="UP000616724">
    <property type="component" value="Unassembled WGS sequence"/>
</dbReference>
<dbReference type="AlphaFoldDB" id="A0A8J3W8G6"/>
<evidence type="ECO:0000256" key="2">
    <source>
        <dbReference type="ARBA" id="ARBA00022475"/>
    </source>
</evidence>
<keyword evidence="5 7" id="KW-0472">Membrane</keyword>
<dbReference type="EMBL" id="BOOH01000044">
    <property type="protein sequence ID" value="GIH78841.1"/>
    <property type="molecule type" value="Genomic_DNA"/>
</dbReference>
<keyword evidence="4 7" id="KW-1133">Transmembrane helix</keyword>
<feature type="transmembrane region" description="Helical" evidence="7">
    <location>
        <begin position="628"/>
        <end position="649"/>
    </location>
</feature>
<proteinExistence type="predicted"/>
<comment type="subcellular location">
    <subcellularLocation>
        <location evidence="1">Cell membrane</location>
        <topology evidence="1">Multi-pass membrane protein</topology>
    </subcellularLocation>
</comment>
<evidence type="ECO:0000313" key="9">
    <source>
        <dbReference type="EMBL" id="GIH78841.1"/>
    </source>
</evidence>
<dbReference type="InterPro" id="IPR003838">
    <property type="entry name" value="ABC3_permease_C"/>
</dbReference>
<evidence type="ECO:0000256" key="3">
    <source>
        <dbReference type="ARBA" id="ARBA00022692"/>
    </source>
</evidence>
<keyword evidence="2" id="KW-1003">Cell membrane</keyword>
<dbReference type="GO" id="GO:0005886">
    <property type="term" value="C:plasma membrane"/>
    <property type="evidence" value="ECO:0007669"/>
    <property type="project" value="UniProtKB-SubCell"/>
</dbReference>
<sequence>MSGPLGLSWRLLRGGGRRGLLGAGLTAVAVAVSTALLIFSVSANVAFQGRAEREAWRNPVAVGTAAVAVQAVHKDYVRDRTVTVVDLAVLKPGAAPPPGLDRLPAPGEVWFSPALAELARELPAGELAGRFPEKVAGTVGDEALVHPGELVAVRGQAPDSPIMTAAVAGDPRDGFPPTRVADFTGAPSPDAQAYQALALIATVLMAVPLLVFGGAAARLTVARRDQRLAALRLVGATPGQVVTMTVAEAMITAAAGAVAGTVLYGLLTPLLAGIEIGGGAWFAADLWPGVPYTLAVLGAVPLLVGLSAVVGLRRVVVSPLGVARRETPPAMRFVRIVALLAVLAVVPTLGAGSAAGVVAVVLGLAFLAINLAGPWVVGVIGRITAGTARGPARLLAGRRLVDDPKAAWRTVSGVAMTGFVAGFIGFLSPASDLLGDADPATLRVTVPAAQASRFTAEARERLTAAGVPARVEVTGKGEDKLLTVEVGRTAGDGGTESGGGSATGKPAAEKAATGKPTGEETVAEKSAGPGTGRADEAVIDRARTALDGLVPGRTATSAADEERFGVLLLKDVGTGTVVVLTVSFLVAVVSAGITAASSILDRRQTYALLRLAGTPLEVLNRARRAETLVPLAVMGGGSIVIGMFCAVPFSISSVNVGGMTILLICVTLGFAGVIGAGAASAPLLRSVTADPAPRPD</sequence>
<evidence type="ECO:0000256" key="1">
    <source>
        <dbReference type="ARBA" id="ARBA00004651"/>
    </source>
</evidence>
<gene>
    <name evidence="9" type="ORF">Plo01_52700</name>
</gene>
<comment type="caution">
    <text evidence="9">The sequence shown here is derived from an EMBL/GenBank/DDBJ whole genome shotgun (WGS) entry which is preliminary data.</text>
</comment>
<keyword evidence="3 7" id="KW-0812">Transmembrane</keyword>
<evidence type="ECO:0000259" key="8">
    <source>
        <dbReference type="Pfam" id="PF02687"/>
    </source>
</evidence>
<keyword evidence="10" id="KW-1185">Reference proteome</keyword>
<feature type="transmembrane region" description="Helical" evidence="7">
    <location>
        <begin position="196"/>
        <end position="217"/>
    </location>
</feature>
<feature type="transmembrane region" description="Helical" evidence="7">
    <location>
        <begin position="290"/>
        <end position="312"/>
    </location>
</feature>
<feature type="compositionally biased region" description="Gly residues" evidence="6">
    <location>
        <begin position="490"/>
        <end position="502"/>
    </location>
</feature>
<evidence type="ECO:0000313" key="10">
    <source>
        <dbReference type="Proteomes" id="UP000616724"/>
    </source>
</evidence>
<organism evidence="9 10">
    <name type="scientific">Planobispora longispora</name>
    <dbReference type="NCBI Taxonomy" id="28887"/>
    <lineage>
        <taxon>Bacteria</taxon>
        <taxon>Bacillati</taxon>
        <taxon>Actinomycetota</taxon>
        <taxon>Actinomycetes</taxon>
        <taxon>Streptosporangiales</taxon>
        <taxon>Streptosporangiaceae</taxon>
        <taxon>Planobispora</taxon>
    </lineage>
</organism>
<accession>A0A8J3W8G6</accession>
<feature type="transmembrane region" description="Helical" evidence="7">
    <location>
        <begin position="263"/>
        <end position="284"/>
    </location>
</feature>
<feature type="transmembrane region" description="Helical" evidence="7">
    <location>
        <begin position="357"/>
        <end position="385"/>
    </location>
</feature>
<feature type="transmembrane region" description="Helical" evidence="7">
    <location>
        <begin position="577"/>
        <end position="600"/>
    </location>
</feature>
<feature type="region of interest" description="Disordered" evidence="6">
    <location>
        <begin position="482"/>
        <end position="535"/>
    </location>
</feature>
<feature type="transmembrane region" description="Helical" evidence="7">
    <location>
        <begin position="406"/>
        <end position="427"/>
    </location>
</feature>
<evidence type="ECO:0000256" key="6">
    <source>
        <dbReference type="SAM" id="MobiDB-lite"/>
    </source>
</evidence>
<evidence type="ECO:0000256" key="4">
    <source>
        <dbReference type="ARBA" id="ARBA00022989"/>
    </source>
</evidence>
<protein>
    <recommendedName>
        <fullName evidence="8">ABC3 transporter permease C-terminal domain-containing protein</fullName>
    </recommendedName>
</protein>
<evidence type="ECO:0000256" key="7">
    <source>
        <dbReference type="SAM" id="Phobius"/>
    </source>
</evidence>
<feature type="domain" description="ABC3 transporter permease C-terminal" evidence="8">
    <location>
        <begin position="205"/>
        <end position="310"/>
    </location>
</feature>
<name>A0A8J3W8G6_9ACTN</name>
<reference evidence="9 10" key="1">
    <citation type="submission" date="2021-01" db="EMBL/GenBank/DDBJ databases">
        <title>Whole genome shotgun sequence of Planobispora longispora NBRC 13918.</title>
        <authorList>
            <person name="Komaki H."/>
            <person name="Tamura T."/>
        </authorList>
    </citation>
    <scope>NUCLEOTIDE SEQUENCE [LARGE SCALE GENOMIC DNA]</scope>
    <source>
        <strain evidence="9 10">NBRC 13918</strain>
    </source>
</reference>
<evidence type="ECO:0000256" key="5">
    <source>
        <dbReference type="ARBA" id="ARBA00023136"/>
    </source>
</evidence>
<dbReference type="Pfam" id="PF02687">
    <property type="entry name" value="FtsX"/>
    <property type="match status" value="1"/>
</dbReference>
<dbReference type="RefSeq" id="WP_239317079.1">
    <property type="nucleotide sequence ID" value="NZ_BOOH01000044.1"/>
</dbReference>
<feature type="transmembrane region" description="Helical" evidence="7">
    <location>
        <begin position="661"/>
        <end position="684"/>
    </location>
</feature>